<dbReference type="Pfam" id="PF00703">
    <property type="entry name" value="Glyco_hydro_2"/>
    <property type="match status" value="1"/>
</dbReference>
<protein>
    <recommendedName>
        <fullName evidence="7">Beta-mannosidase B</fullName>
        <ecNumber evidence="3">3.2.1.25</ecNumber>
    </recommendedName>
    <alternativeName>
        <fullName evidence="8">Mannanase B</fullName>
    </alternativeName>
</protein>
<dbReference type="InterPro" id="IPR017853">
    <property type="entry name" value="GH"/>
</dbReference>
<evidence type="ECO:0000313" key="12">
    <source>
        <dbReference type="EMBL" id="CUN38511.1"/>
    </source>
</evidence>
<feature type="domain" description="Beta-mannosidase-like galactose-binding" evidence="11">
    <location>
        <begin position="11"/>
        <end position="177"/>
    </location>
</feature>
<dbReference type="PANTHER" id="PTHR43730">
    <property type="entry name" value="BETA-MANNOSIDASE"/>
    <property type="match status" value="1"/>
</dbReference>
<dbReference type="GO" id="GO:0005576">
    <property type="term" value="C:extracellular region"/>
    <property type="evidence" value="ECO:0007669"/>
    <property type="project" value="UniProtKB-SubCell"/>
</dbReference>
<dbReference type="SUPFAM" id="SSF49785">
    <property type="entry name" value="Galactose-binding domain-like"/>
    <property type="match status" value="1"/>
</dbReference>
<sequence length="826" mass="95208">MTMIQKLTDGWKLRSCSTGQSFETKVPGTVYGTWLEQGAMKDPYWRDCEEAALAMMAGDYEYEMSLSPDEALMGCRDIRLRFEGIDTLADIFFNGVYLGHADNMHRIWEYPVKSLMGETNKLKVHLYSPLSFIRKAYEKTPYDGAHEAMQGFPLLRKSHCSFGWDWGPRLPDAGLFREVSLIGVNQASICDVHIRQKHSGGIVTLTLNTTVEAAGDVACSCMLRITDPQGMSITYQMEGEKYQFSKAVTIKNPELWWPNGYGKQPLYQAEVMVAADGELQDSWRRKIGLRTMTVNTAADEYGNKFAHEVNGVEIFAMGADYIPEDCIRGRVSRERTKTLLEYCRDCNFNVIRVWGGGYYPDDFFYDLCDEMGLIVWQDFMFACAVYPLTPEFEANTAAEIRDNVRRIRHHACLGLWCGNNEMEMFLADNQWVRKPLQKTEYLIMNERIIPELLRQLDPDTFYWPSSPSSGGDFDHPNDENRGDAHYWEVWHGGVPFTDYRKYYFRYLSEFGFQSFPAVKTIEQFTEPEDRNIFSYVMEKHQRNAGANGKILQYMSQMYPYPESLELLVYVSQLLQAEAIRYGVEHFRRNRGRCMGCVYWQLNDCWPVASWSSIDYYGRWKALQYFARRFFAPVLLSCEEEGALSSSMNVNEENRRIRKAARFCVTNETREPVSGFIKWSIQDAASDICRQGQYSVEVEALSVCSYPWIEFPDIDIRNHYLSYELWLHGEKVSHGVSLFVPPKHFEFADPKLELRRDGETLLIHAAAFAKGVEIGNEAGDLLLSDNYFDMDAGEKRVQVLQGSMEGLYVRSMYSLMPDHGTIICRAD</sequence>
<dbReference type="InterPro" id="IPR050887">
    <property type="entry name" value="Beta-mannosidase_GH2"/>
</dbReference>
<dbReference type="InterPro" id="IPR008979">
    <property type="entry name" value="Galactose-bd-like_sf"/>
</dbReference>
<dbReference type="Proteomes" id="UP000095651">
    <property type="component" value="Unassembled WGS sequence"/>
</dbReference>
<evidence type="ECO:0000256" key="7">
    <source>
        <dbReference type="ARBA" id="ARBA00041069"/>
    </source>
</evidence>
<evidence type="ECO:0000256" key="5">
    <source>
        <dbReference type="ARBA" id="ARBA00023295"/>
    </source>
</evidence>
<evidence type="ECO:0000259" key="10">
    <source>
        <dbReference type="Pfam" id="PF17786"/>
    </source>
</evidence>
<keyword evidence="5 12" id="KW-0326">Glycosidase</keyword>
<dbReference type="Gene3D" id="2.60.120.260">
    <property type="entry name" value="Galactose-binding domain-like"/>
    <property type="match status" value="1"/>
</dbReference>
<dbReference type="InterPro" id="IPR041447">
    <property type="entry name" value="Mannosidase_ig"/>
</dbReference>
<comment type="pathway">
    <text evidence="2">Glycan metabolism; N-glycan degradation.</text>
</comment>
<name>A0A173WGB0_9FIRM</name>
<dbReference type="EMBL" id="CYZE01000001">
    <property type="protein sequence ID" value="CUN38511.1"/>
    <property type="molecule type" value="Genomic_DNA"/>
</dbReference>
<dbReference type="FunFam" id="3.20.20.80:FF:000050">
    <property type="entry name" value="Beta-mannosidase B"/>
    <property type="match status" value="1"/>
</dbReference>
<feature type="domain" description="Mannosidase Ig/CBM-like" evidence="10">
    <location>
        <begin position="662"/>
        <end position="743"/>
    </location>
</feature>
<dbReference type="EC" id="3.2.1.25" evidence="3"/>
<dbReference type="SUPFAM" id="SSF51445">
    <property type="entry name" value="(Trans)glycosidases"/>
    <property type="match status" value="1"/>
</dbReference>
<dbReference type="Pfam" id="PF22666">
    <property type="entry name" value="Glyco_hydro_2_N2"/>
    <property type="match status" value="1"/>
</dbReference>
<dbReference type="GO" id="GO:0004567">
    <property type="term" value="F:beta-mannosidase activity"/>
    <property type="evidence" value="ECO:0007669"/>
    <property type="project" value="UniProtKB-EC"/>
</dbReference>
<dbReference type="InterPro" id="IPR036156">
    <property type="entry name" value="Beta-gal/glucu_dom_sf"/>
</dbReference>
<comment type="catalytic activity">
    <reaction evidence="1">
        <text>Hydrolysis of terminal, non-reducing beta-D-mannose residues in beta-D-mannosides.</text>
        <dbReference type="EC" id="3.2.1.25"/>
    </reaction>
</comment>
<dbReference type="GO" id="GO:0006516">
    <property type="term" value="P:glycoprotein catabolic process"/>
    <property type="evidence" value="ECO:0007669"/>
    <property type="project" value="TreeGrafter"/>
</dbReference>
<dbReference type="InterPro" id="IPR006102">
    <property type="entry name" value="Ig-like_GH2"/>
</dbReference>
<evidence type="ECO:0000256" key="3">
    <source>
        <dbReference type="ARBA" id="ARBA00012754"/>
    </source>
</evidence>
<dbReference type="SUPFAM" id="SSF49303">
    <property type="entry name" value="beta-Galactosidase/glucuronidase domain"/>
    <property type="match status" value="2"/>
</dbReference>
<evidence type="ECO:0000256" key="6">
    <source>
        <dbReference type="ARBA" id="ARBA00038429"/>
    </source>
</evidence>
<dbReference type="RefSeq" id="WP_055652513.1">
    <property type="nucleotide sequence ID" value="NZ_CABIXC010000001.1"/>
</dbReference>
<gene>
    <name evidence="12" type="primary">csxA_1</name>
    <name evidence="12" type="ORF">ERS852407_00020</name>
</gene>
<evidence type="ECO:0000256" key="4">
    <source>
        <dbReference type="ARBA" id="ARBA00022801"/>
    </source>
</evidence>
<feature type="domain" description="Glycoside hydrolase family 2 immunoglobulin-like beta-sandwich" evidence="9">
    <location>
        <begin position="189"/>
        <end position="290"/>
    </location>
</feature>
<dbReference type="Gene3D" id="3.20.20.80">
    <property type="entry name" value="Glycosidases"/>
    <property type="match status" value="1"/>
</dbReference>
<evidence type="ECO:0000313" key="13">
    <source>
        <dbReference type="Proteomes" id="UP000095651"/>
    </source>
</evidence>
<dbReference type="InterPro" id="IPR054593">
    <property type="entry name" value="Beta-mannosidase-like_N2"/>
</dbReference>
<dbReference type="Pfam" id="PF17786">
    <property type="entry name" value="Mannosidase_ig"/>
    <property type="match status" value="1"/>
</dbReference>
<reference evidence="12 13" key="1">
    <citation type="submission" date="2015-09" db="EMBL/GenBank/DDBJ databases">
        <authorList>
            <consortium name="Pathogen Informatics"/>
        </authorList>
    </citation>
    <scope>NUCLEOTIDE SEQUENCE [LARGE SCALE GENOMIC DNA]</scope>
    <source>
        <strain evidence="12 13">2789STDY5608850</strain>
    </source>
</reference>
<dbReference type="AlphaFoldDB" id="A0A173WGB0"/>
<organism evidence="12 13">
    <name type="scientific">Hungatella hathewayi</name>
    <dbReference type="NCBI Taxonomy" id="154046"/>
    <lineage>
        <taxon>Bacteria</taxon>
        <taxon>Bacillati</taxon>
        <taxon>Bacillota</taxon>
        <taxon>Clostridia</taxon>
        <taxon>Lachnospirales</taxon>
        <taxon>Lachnospiraceae</taxon>
        <taxon>Hungatella</taxon>
    </lineage>
</organism>
<dbReference type="GO" id="GO:0005975">
    <property type="term" value="P:carbohydrate metabolic process"/>
    <property type="evidence" value="ECO:0007669"/>
    <property type="project" value="InterPro"/>
</dbReference>
<evidence type="ECO:0000256" key="8">
    <source>
        <dbReference type="ARBA" id="ARBA00041614"/>
    </source>
</evidence>
<evidence type="ECO:0000259" key="9">
    <source>
        <dbReference type="Pfam" id="PF00703"/>
    </source>
</evidence>
<keyword evidence="4 12" id="KW-0378">Hydrolase</keyword>
<comment type="similarity">
    <text evidence="6">Belongs to the glycosyl hydrolase 2 family. Beta-mannosidase B subfamily.</text>
</comment>
<dbReference type="PANTHER" id="PTHR43730:SF1">
    <property type="entry name" value="BETA-MANNOSIDASE"/>
    <property type="match status" value="1"/>
</dbReference>
<evidence type="ECO:0000256" key="2">
    <source>
        <dbReference type="ARBA" id="ARBA00004740"/>
    </source>
</evidence>
<proteinExistence type="inferred from homology"/>
<dbReference type="Gene3D" id="2.60.40.10">
    <property type="entry name" value="Immunoglobulins"/>
    <property type="match status" value="2"/>
</dbReference>
<dbReference type="InterPro" id="IPR013783">
    <property type="entry name" value="Ig-like_fold"/>
</dbReference>
<evidence type="ECO:0000256" key="1">
    <source>
        <dbReference type="ARBA" id="ARBA00000829"/>
    </source>
</evidence>
<accession>A0A173WGB0</accession>
<evidence type="ECO:0000259" key="11">
    <source>
        <dbReference type="Pfam" id="PF22666"/>
    </source>
</evidence>